<feature type="compositionally biased region" description="Polar residues" evidence="1">
    <location>
        <begin position="132"/>
        <end position="153"/>
    </location>
</feature>
<dbReference type="Proteomes" id="UP001501095">
    <property type="component" value="Unassembled WGS sequence"/>
</dbReference>
<evidence type="ECO:0008006" key="5">
    <source>
        <dbReference type="Google" id="ProtNLM"/>
    </source>
</evidence>
<keyword evidence="4" id="KW-1185">Reference proteome</keyword>
<reference evidence="3 4" key="1">
    <citation type="journal article" date="2019" name="Int. J. Syst. Evol. Microbiol.">
        <title>The Global Catalogue of Microorganisms (GCM) 10K type strain sequencing project: providing services to taxonomists for standard genome sequencing and annotation.</title>
        <authorList>
            <consortium name="The Broad Institute Genomics Platform"/>
            <consortium name="The Broad Institute Genome Sequencing Center for Infectious Disease"/>
            <person name="Wu L."/>
            <person name="Ma J."/>
        </authorList>
    </citation>
    <scope>NUCLEOTIDE SEQUENCE [LARGE SCALE GENOMIC DNA]</scope>
    <source>
        <strain evidence="3 4">JCM 6924</strain>
    </source>
</reference>
<feature type="compositionally biased region" description="Acidic residues" evidence="1">
    <location>
        <begin position="78"/>
        <end position="95"/>
    </location>
</feature>
<organism evidence="3 4">
    <name type="scientific">Streptomyces levis</name>
    <dbReference type="NCBI Taxonomy" id="285566"/>
    <lineage>
        <taxon>Bacteria</taxon>
        <taxon>Bacillati</taxon>
        <taxon>Actinomycetota</taxon>
        <taxon>Actinomycetes</taxon>
        <taxon>Kitasatosporales</taxon>
        <taxon>Streptomycetaceae</taxon>
        <taxon>Streptomyces</taxon>
    </lineage>
</organism>
<feature type="signal peptide" evidence="2">
    <location>
        <begin position="1"/>
        <end position="32"/>
    </location>
</feature>
<evidence type="ECO:0000256" key="2">
    <source>
        <dbReference type="SAM" id="SignalP"/>
    </source>
</evidence>
<dbReference type="RefSeq" id="WP_344537834.1">
    <property type="nucleotide sequence ID" value="NZ_BAAATM010000012.1"/>
</dbReference>
<proteinExistence type="predicted"/>
<dbReference type="EMBL" id="BAAATM010000012">
    <property type="protein sequence ID" value="GAA2535717.1"/>
    <property type="molecule type" value="Genomic_DNA"/>
</dbReference>
<feature type="region of interest" description="Disordered" evidence="1">
    <location>
        <begin position="47"/>
        <end position="164"/>
    </location>
</feature>
<keyword evidence="2" id="KW-0732">Signal</keyword>
<evidence type="ECO:0000256" key="1">
    <source>
        <dbReference type="SAM" id="MobiDB-lite"/>
    </source>
</evidence>
<evidence type="ECO:0000313" key="3">
    <source>
        <dbReference type="EMBL" id="GAA2535717.1"/>
    </source>
</evidence>
<name>A0ABN3NUI4_9ACTN</name>
<feature type="chain" id="PRO_5046098583" description="Secreted protein" evidence="2">
    <location>
        <begin position="33"/>
        <end position="202"/>
    </location>
</feature>
<comment type="caution">
    <text evidence="3">The sequence shown here is derived from an EMBL/GenBank/DDBJ whole genome shotgun (WGS) entry which is preliminary data.</text>
</comment>
<sequence length="202" mass="19437">MTKKTRIRVARIAAGAVIAAGASLTAAGAASAAESEECLLGILCAEESPVPTPTPTPTEEPTGIPTNLPTDPPSTEEPPAEPTDEPTEPTEDPTDEPSNPGNGNGNGNGGGNGNANGGGNGGGNNADPDGGASTQEQGSSALTDTGSDNTPAPQAQAGGPELAETGAAQTTFLVLGAATMIAGGVGFRVLPRLMGGRGGAAA</sequence>
<accession>A0ABN3NUI4</accession>
<protein>
    <recommendedName>
        <fullName evidence="5">Secreted protein</fullName>
    </recommendedName>
</protein>
<evidence type="ECO:0000313" key="4">
    <source>
        <dbReference type="Proteomes" id="UP001501095"/>
    </source>
</evidence>
<gene>
    <name evidence="3" type="ORF">GCM10010423_35560</name>
</gene>
<feature type="compositionally biased region" description="Gly residues" evidence="1">
    <location>
        <begin position="102"/>
        <end position="124"/>
    </location>
</feature>